<dbReference type="AlphaFoldDB" id="A0A075H8F8"/>
<dbReference type="Gene3D" id="3.90.650.10">
    <property type="entry name" value="PurM-like C-terminal domain"/>
    <property type="match status" value="1"/>
</dbReference>
<reference evidence="1" key="1">
    <citation type="journal article" date="2014" name="Genome Biol. Evol.">
        <title>Pangenome evidence for extensive interdomain horizontal transfer affecting lineage core and shell genes in uncultured planktonic thaumarchaeota and euryarchaeota.</title>
        <authorList>
            <person name="Deschamps P."/>
            <person name="Zivanovic Y."/>
            <person name="Moreira D."/>
            <person name="Rodriguez-Valera F."/>
            <person name="Lopez-Garcia P."/>
        </authorList>
    </citation>
    <scope>NUCLEOTIDE SEQUENCE</scope>
</reference>
<dbReference type="NCBIfam" id="NF038049">
    <property type="entry name" value="SelD_rel_HyperS"/>
    <property type="match status" value="1"/>
</dbReference>
<sequence length="476" mass="52224">MSTKQEFWDNVSKYREMGMDPLRWVAGCAVKVDLDTVVYPSLHNLKPSLKQMGISLGERVDADIFPLTGDGPTITRRIYNPSNPQIDLDDLKQINPKRAISLLQVFQKNAEKQEKFQALLNTLYTSISKSDVQFAVGKGHSIITGFPEAEFALFDFISYEEGRSDGWCLSNNDTIQIIDPTADPSSEQQTNVAISNSLNDLISLGCYEELQVSPVVDAPNEEIQNNISKNMKTFSNKYGIELLPSESPQRGKLLIGATLFGTLRKEPPTKLNLLDAGMQILVTRPFGDLAPINVFLSCVADETFLEDLEKTGYSLNDVQNAKDSVISTMNQPNLKVAEIINKYLPEFGSSFDINEHVLATGDLSGPGIMIFKEHANNAGVDISLDNLPLRYPEFVKYATENFLMDNATAGTNGAVAVIASPNIISNISSELKSTGYDPRVIGTILGKGNGTVKISKDVNDMIASDILLNQLTIGNE</sequence>
<evidence type="ECO:0000313" key="1">
    <source>
        <dbReference type="EMBL" id="AIF10717.1"/>
    </source>
</evidence>
<dbReference type="InterPro" id="IPR036676">
    <property type="entry name" value="PurM-like_C_sf"/>
</dbReference>
<dbReference type="SUPFAM" id="SSF56042">
    <property type="entry name" value="PurM C-terminal domain-like"/>
    <property type="match status" value="1"/>
</dbReference>
<protein>
    <submittedName>
        <fullName evidence="1">Selenophosphate synthase-like protein</fullName>
    </submittedName>
</protein>
<organism evidence="1">
    <name type="scientific">uncultured marine thaumarchaeote KM3_46_H07</name>
    <dbReference type="NCBI Taxonomy" id="1456163"/>
    <lineage>
        <taxon>Archaea</taxon>
        <taxon>Nitrososphaerota</taxon>
        <taxon>environmental samples</taxon>
    </lineage>
</organism>
<dbReference type="EMBL" id="KF900898">
    <property type="protein sequence ID" value="AIF10717.1"/>
    <property type="molecule type" value="Genomic_DNA"/>
</dbReference>
<proteinExistence type="predicted"/>
<accession>A0A075H8F8</accession>
<name>A0A075H8F8_9ARCH</name>